<dbReference type="PANTHER" id="PTHR40621">
    <property type="entry name" value="TRANSCRIPTION FACTOR KAPC-RELATED"/>
    <property type="match status" value="1"/>
</dbReference>
<dbReference type="EMBL" id="LN736361">
    <property type="protein sequence ID" value="CEP61293.1"/>
    <property type="molecule type" value="Genomic_DNA"/>
</dbReference>
<gene>
    <name evidence="12" type="ORF">LALA0_S02e11122g</name>
</gene>
<evidence type="ECO:0000256" key="8">
    <source>
        <dbReference type="ARBA" id="ARBA00044067"/>
    </source>
</evidence>
<keyword evidence="6" id="KW-0804">Transcription</keyword>
<keyword evidence="9" id="KW-0175">Coiled coil</keyword>
<dbReference type="GO" id="GO:0001228">
    <property type="term" value="F:DNA-binding transcription activator activity, RNA polymerase II-specific"/>
    <property type="evidence" value="ECO:0007669"/>
    <property type="project" value="TreeGrafter"/>
</dbReference>
<accession>A0A0C7N791</accession>
<comment type="function">
    <text evidence="1">Putative transcription factor.</text>
</comment>
<dbReference type="CDD" id="cd14688">
    <property type="entry name" value="bZIP_YAP"/>
    <property type="match status" value="1"/>
</dbReference>
<dbReference type="PANTHER" id="PTHR40621:SF11">
    <property type="entry name" value="TRANSCRIPTION FACTOR KAPC-RELATED"/>
    <property type="match status" value="1"/>
</dbReference>
<dbReference type="STRING" id="1245769.A0A0C7N791"/>
<proteinExistence type="inferred from homology"/>
<dbReference type="InterPro" id="IPR004827">
    <property type="entry name" value="bZIP"/>
</dbReference>
<feature type="compositionally biased region" description="Polar residues" evidence="10">
    <location>
        <begin position="211"/>
        <end position="224"/>
    </location>
</feature>
<comment type="subcellular location">
    <subcellularLocation>
        <location evidence="2">Nucleus</location>
    </subcellularLocation>
</comment>
<comment type="similarity">
    <text evidence="3">Belongs to the bZIP family.</text>
</comment>
<feature type="region of interest" description="Disordered" evidence="10">
    <location>
        <begin position="1"/>
        <end position="149"/>
    </location>
</feature>
<evidence type="ECO:0000256" key="5">
    <source>
        <dbReference type="ARBA" id="ARBA00023125"/>
    </source>
</evidence>
<dbReference type="RefSeq" id="XP_022627529.1">
    <property type="nucleotide sequence ID" value="XM_022774067.1"/>
</dbReference>
<evidence type="ECO:0000256" key="1">
    <source>
        <dbReference type="ARBA" id="ARBA00004049"/>
    </source>
</evidence>
<protein>
    <recommendedName>
        <fullName evidence="8">Putative transcription factor kapC</fullName>
    </recommendedName>
</protein>
<keyword evidence="5" id="KW-0238">DNA-binding</keyword>
<dbReference type="GO" id="GO:0090575">
    <property type="term" value="C:RNA polymerase II transcription regulator complex"/>
    <property type="evidence" value="ECO:0007669"/>
    <property type="project" value="TreeGrafter"/>
</dbReference>
<dbReference type="InterPro" id="IPR050936">
    <property type="entry name" value="AP-1-like"/>
</dbReference>
<evidence type="ECO:0000256" key="6">
    <source>
        <dbReference type="ARBA" id="ARBA00023163"/>
    </source>
</evidence>
<organism evidence="12 13">
    <name type="scientific">Lachancea lanzarotensis</name>
    <dbReference type="NCBI Taxonomy" id="1245769"/>
    <lineage>
        <taxon>Eukaryota</taxon>
        <taxon>Fungi</taxon>
        <taxon>Dikarya</taxon>
        <taxon>Ascomycota</taxon>
        <taxon>Saccharomycotina</taxon>
        <taxon>Saccharomycetes</taxon>
        <taxon>Saccharomycetales</taxon>
        <taxon>Saccharomycetaceae</taxon>
        <taxon>Lachancea</taxon>
    </lineage>
</organism>
<dbReference type="AlphaFoldDB" id="A0A0C7N791"/>
<keyword evidence="4" id="KW-0805">Transcription regulation</keyword>
<evidence type="ECO:0000256" key="9">
    <source>
        <dbReference type="SAM" id="Coils"/>
    </source>
</evidence>
<dbReference type="Proteomes" id="UP000054304">
    <property type="component" value="Unassembled WGS sequence"/>
</dbReference>
<dbReference type="InterPro" id="IPR046347">
    <property type="entry name" value="bZIP_sf"/>
</dbReference>
<name>A0A0C7N791_9SACH</name>
<dbReference type="GO" id="GO:0000976">
    <property type="term" value="F:transcription cis-regulatory region binding"/>
    <property type="evidence" value="ECO:0007669"/>
    <property type="project" value="InterPro"/>
</dbReference>
<feature type="domain" description="BZIP" evidence="11">
    <location>
        <begin position="216"/>
        <end position="231"/>
    </location>
</feature>
<dbReference type="SMART" id="SM00338">
    <property type="entry name" value="BRLZ"/>
    <property type="match status" value="1"/>
</dbReference>
<evidence type="ECO:0000256" key="4">
    <source>
        <dbReference type="ARBA" id="ARBA00023015"/>
    </source>
</evidence>
<feature type="compositionally biased region" description="Polar residues" evidence="10">
    <location>
        <begin position="80"/>
        <end position="94"/>
    </location>
</feature>
<feature type="coiled-coil region" evidence="9">
    <location>
        <begin position="232"/>
        <end position="273"/>
    </location>
</feature>
<evidence type="ECO:0000256" key="7">
    <source>
        <dbReference type="ARBA" id="ARBA00023242"/>
    </source>
</evidence>
<keyword evidence="13" id="KW-1185">Reference proteome</keyword>
<dbReference type="Gene3D" id="1.20.5.170">
    <property type="match status" value="1"/>
</dbReference>
<feature type="compositionally biased region" description="Low complexity" evidence="10">
    <location>
        <begin position="27"/>
        <end position="50"/>
    </location>
</feature>
<dbReference type="HOGENOM" id="CLU_994236_0_0_1"/>
<evidence type="ECO:0000313" key="13">
    <source>
        <dbReference type="Proteomes" id="UP000054304"/>
    </source>
</evidence>
<sequence>MIPVLPMGNTPDGESSNVGGHDQRNHSTPTATTATTAATATTTSSTPSASMSRDPSSMVPGASRNPVTTGVAVNVPQHHVSANTGSGGRNSENNMGHVPQTSGVGVVSNDNSNNPLVMGGNVGISSGEADPTGRNKSGGLPSHSGMPLRPHQNAVAISPYMAQTTSQFNAQFPMHSLIPIPPGGSPSLNGNEGDHGETDAEAHLAGKSGKPLSNTKRAAQNRSAQKAFRQRRDRYIKDLEAKAEEFDRLDAQVAALSQENESLKRYVIELEQRLMATHAP</sequence>
<feature type="compositionally biased region" description="Basic and acidic residues" evidence="10">
    <location>
        <begin position="192"/>
        <end position="204"/>
    </location>
</feature>
<feature type="compositionally biased region" description="Low complexity" evidence="10">
    <location>
        <begin position="102"/>
        <end position="114"/>
    </location>
</feature>
<evidence type="ECO:0000256" key="2">
    <source>
        <dbReference type="ARBA" id="ARBA00004123"/>
    </source>
</evidence>
<feature type="region of interest" description="Disordered" evidence="10">
    <location>
        <begin position="181"/>
        <end position="231"/>
    </location>
</feature>
<evidence type="ECO:0000256" key="10">
    <source>
        <dbReference type="SAM" id="MobiDB-lite"/>
    </source>
</evidence>
<dbReference type="Pfam" id="PF00170">
    <property type="entry name" value="bZIP_1"/>
    <property type="match status" value="1"/>
</dbReference>
<evidence type="ECO:0000313" key="12">
    <source>
        <dbReference type="EMBL" id="CEP61293.1"/>
    </source>
</evidence>
<dbReference type="PROSITE" id="PS00036">
    <property type="entry name" value="BZIP_BASIC"/>
    <property type="match status" value="1"/>
</dbReference>
<reference evidence="12 13" key="1">
    <citation type="submission" date="2014-12" db="EMBL/GenBank/DDBJ databases">
        <authorList>
            <person name="Neuveglise Cecile"/>
        </authorList>
    </citation>
    <scope>NUCLEOTIDE SEQUENCE [LARGE SCALE GENOMIC DNA]</scope>
    <source>
        <strain evidence="12 13">CBS 12615</strain>
    </source>
</reference>
<evidence type="ECO:0000259" key="11">
    <source>
        <dbReference type="PROSITE" id="PS00036"/>
    </source>
</evidence>
<dbReference type="SUPFAM" id="SSF57959">
    <property type="entry name" value="Leucine zipper domain"/>
    <property type="match status" value="1"/>
</dbReference>
<keyword evidence="7" id="KW-0539">Nucleus</keyword>
<evidence type="ECO:0000256" key="3">
    <source>
        <dbReference type="ARBA" id="ARBA00007163"/>
    </source>
</evidence>
<dbReference type="OrthoDB" id="2593073at2759"/>
<dbReference type="GeneID" id="34684714"/>